<feature type="region of interest" description="Disordered" evidence="1">
    <location>
        <begin position="174"/>
        <end position="194"/>
    </location>
</feature>
<reference evidence="2 3" key="1">
    <citation type="journal article" date="2023" name="bioRxiv">
        <title>Conserved and derived expression patterns and positive selection on dental genes reveal complex evolutionary context of ever-growing rodent molars.</title>
        <authorList>
            <person name="Calamari Z.T."/>
            <person name="Song A."/>
            <person name="Cohen E."/>
            <person name="Akter M."/>
            <person name="Roy R.D."/>
            <person name="Hallikas O."/>
            <person name="Christensen M.M."/>
            <person name="Li P."/>
            <person name="Marangoni P."/>
            <person name="Jernvall J."/>
            <person name="Klein O.D."/>
        </authorList>
    </citation>
    <scope>NUCLEOTIDE SEQUENCE [LARGE SCALE GENOMIC DNA]</scope>
    <source>
        <strain evidence="2">V071</strain>
    </source>
</reference>
<feature type="region of interest" description="Disordered" evidence="1">
    <location>
        <begin position="1"/>
        <end position="29"/>
    </location>
</feature>
<evidence type="ECO:0000256" key="1">
    <source>
        <dbReference type="SAM" id="MobiDB-lite"/>
    </source>
</evidence>
<gene>
    <name evidence="2" type="ORF">U0070_009278</name>
</gene>
<organism evidence="2 3">
    <name type="scientific">Myodes glareolus</name>
    <name type="common">Bank vole</name>
    <name type="synonym">Clethrionomys glareolus</name>
    <dbReference type="NCBI Taxonomy" id="447135"/>
    <lineage>
        <taxon>Eukaryota</taxon>
        <taxon>Metazoa</taxon>
        <taxon>Chordata</taxon>
        <taxon>Craniata</taxon>
        <taxon>Vertebrata</taxon>
        <taxon>Euteleostomi</taxon>
        <taxon>Mammalia</taxon>
        <taxon>Eutheria</taxon>
        <taxon>Euarchontoglires</taxon>
        <taxon>Glires</taxon>
        <taxon>Rodentia</taxon>
        <taxon>Myomorpha</taxon>
        <taxon>Muroidea</taxon>
        <taxon>Cricetidae</taxon>
        <taxon>Arvicolinae</taxon>
        <taxon>Myodes</taxon>
    </lineage>
</organism>
<dbReference type="Proteomes" id="UP001488838">
    <property type="component" value="Unassembled WGS sequence"/>
</dbReference>
<protein>
    <submittedName>
        <fullName evidence="2">Uncharacterized protein</fullName>
    </submittedName>
</protein>
<name>A0AAW0IR43_MYOGA</name>
<feature type="region of interest" description="Disordered" evidence="1">
    <location>
        <begin position="64"/>
        <end position="94"/>
    </location>
</feature>
<keyword evidence="3" id="KW-1185">Reference proteome</keyword>
<dbReference type="AlphaFoldDB" id="A0AAW0IR43"/>
<proteinExistence type="predicted"/>
<sequence>MSVKLKSVLLREGPREGGRGGPGAGLAGELTHGDISQLLRPEVHVLENRGQHGRQKLVRGGVLQSEAAVSPAPAPPPGDSAGTIAQRARSHWPPSATLTRRKGLTLKPPRPERPMGVRRPCTTTTSEAEACGKPAEQGAACSAELDSGLQSRCPSTTCSRCIAEVGPEDLPGSGCRTNGIKNRGLQEGRDSSSFKSFTSPAYPFCSQSEEESSCGHPTKTSHLLKASILQSTLEAGPQKSSGFLSMNQDSVFQSTAFAQC</sequence>
<dbReference type="EMBL" id="JBBHLL010000100">
    <property type="protein sequence ID" value="KAK7816753.1"/>
    <property type="molecule type" value="Genomic_DNA"/>
</dbReference>
<accession>A0AAW0IR43</accession>
<comment type="caution">
    <text evidence="2">The sequence shown here is derived from an EMBL/GenBank/DDBJ whole genome shotgun (WGS) entry which is preliminary data.</text>
</comment>
<evidence type="ECO:0000313" key="3">
    <source>
        <dbReference type="Proteomes" id="UP001488838"/>
    </source>
</evidence>
<evidence type="ECO:0000313" key="2">
    <source>
        <dbReference type="EMBL" id="KAK7816753.1"/>
    </source>
</evidence>